<keyword evidence="5" id="KW-0862">Zinc</keyword>
<feature type="compositionally biased region" description="Basic and acidic residues" evidence="9">
    <location>
        <begin position="391"/>
        <end position="405"/>
    </location>
</feature>
<dbReference type="GO" id="GO:0008270">
    <property type="term" value="F:zinc ion binding"/>
    <property type="evidence" value="ECO:0007669"/>
    <property type="project" value="UniProtKB-KW"/>
</dbReference>
<dbReference type="PROSITE" id="PS50097">
    <property type="entry name" value="BTB"/>
    <property type="match status" value="2"/>
</dbReference>
<dbReference type="FunFam" id="3.30.160.60:FF:001818">
    <property type="entry name" value="GDNF-inducible zinc finger protein 1 isoform X1"/>
    <property type="match status" value="1"/>
</dbReference>
<protein>
    <recommendedName>
        <fullName evidence="7">Zinc finger protein 865</fullName>
    </recommendedName>
</protein>
<feature type="domain" description="C2H2-type" evidence="11">
    <location>
        <begin position="646"/>
        <end position="676"/>
    </location>
</feature>
<evidence type="ECO:0000256" key="6">
    <source>
        <dbReference type="ARBA" id="ARBA00023242"/>
    </source>
</evidence>
<dbReference type="InParanoid" id="A0A2J7Q9Z0"/>
<feature type="domain" description="C2H2-type" evidence="11">
    <location>
        <begin position="765"/>
        <end position="792"/>
    </location>
</feature>
<dbReference type="PROSITE" id="PS50157">
    <property type="entry name" value="ZINC_FINGER_C2H2_2"/>
    <property type="match status" value="13"/>
</dbReference>
<feature type="domain" description="BTB" evidence="10">
    <location>
        <begin position="164"/>
        <end position="231"/>
    </location>
</feature>
<keyword evidence="4 8" id="KW-0863">Zinc-finger</keyword>
<feature type="domain" description="C2H2-type" evidence="11">
    <location>
        <begin position="469"/>
        <end position="496"/>
    </location>
</feature>
<evidence type="ECO:0000256" key="9">
    <source>
        <dbReference type="SAM" id="MobiDB-lite"/>
    </source>
</evidence>
<keyword evidence="6" id="KW-0539">Nucleus</keyword>
<evidence type="ECO:0000256" key="1">
    <source>
        <dbReference type="ARBA" id="ARBA00004123"/>
    </source>
</evidence>
<dbReference type="AlphaFoldDB" id="A0A2J7Q9Z0"/>
<name>A0A2J7Q9Z0_9NEOP</name>
<evidence type="ECO:0000256" key="3">
    <source>
        <dbReference type="ARBA" id="ARBA00022737"/>
    </source>
</evidence>
<feature type="domain" description="C2H2-type" evidence="11">
    <location>
        <begin position="733"/>
        <end position="760"/>
    </location>
</feature>
<keyword evidence="13" id="KW-1185">Reference proteome</keyword>
<dbReference type="PROSITE" id="PS00028">
    <property type="entry name" value="ZINC_FINGER_C2H2_1"/>
    <property type="match status" value="13"/>
</dbReference>
<feature type="domain" description="C2H2-type" evidence="11">
    <location>
        <begin position="499"/>
        <end position="526"/>
    </location>
</feature>
<evidence type="ECO:0000256" key="2">
    <source>
        <dbReference type="ARBA" id="ARBA00022723"/>
    </source>
</evidence>
<dbReference type="GO" id="GO:0000978">
    <property type="term" value="F:RNA polymerase II cis-regulatory region sequence-specific DNA binding"/>
    <property type="evidence" value="ECO:0007669"/>
    <property type="project" value="TreeGrafter"/>
</dbReference>
<comment type="subcellular location">
    <subcellularLocation>
        <location evidence="1">Nucleus</location>
    </subcellularLocation>
</comment>
<dbReference type="Pfam" id="PF00651">
    <property type="entry name" value="BTB"/>
    <property type="match status" value="2"/>
</dbReference>
<keyword evidence="3" id="KW-0677">Repeat</keyword>
<dbReference type="InterPro" id="IPR000210">
    <property type="entry name" value="BTB/POZ_dom"/>
</dbReference>
<dbReference type="Pfam" id="PF12874">
    <property type="entry name" value="zf-met"/>
    <property type="match status" value="2"/>
</dbReference>
<accession>A0A2J7Q9Z0</accession>
<dbReference type="FunFam" id="3.30.160.60:FF:000145">
    <property type="entry name" value="Zinc finger protein 574"/>
    <property type="match status" value="1"/>
</dbReference>
<dbReference type="FunFam" id="3.30.160.60:FF:000446">
    <property type="entry name" value="Zinc finger protein"/>
    <property type="match status" value="1"/>
</dbReference>
<dbReference type="GO" id="GO:0001228">
    <property type="term" value="F:DNA-binding transcription activator activity, RNA polymerase II-specific"/>
    <property type="evidence" value="ECO:0007669"/>
    <property type="project" value="TreeGrafter"/>
</dbReference>
<feature type="domain" description="C2H2-type" evidence="11">
    <location>
        <begin position="705"/>
        <end position="732"/>
    </location>
</feature>
<comment type="caution">
    <text evidence="12">The sequence shown here is derived from an EMBL/GenBank/DDBJ whole genome shotgun (WGS) entry which is preliminary data.</text>
</comment>
<feature type="domain" description="C2H2-type" evidence="11">
    <location>
        <begin position="441"/>
        <end position="468"/>
    </location>
</feature>
<proteinExistence type="predicted"/>
<dbReference type="FunFam" id="3.30.160.60:FF:000303">
    <property type="entry name" value="Zinc finger protein 41"/>
    <property type="match status" value="1"/>
</dbReference>
<feature type="domain" description="C2H2-type" evidence="11">
    <location>
        <begin position="677"/>
        <end position="704"/>
    </location>
</feature>
<dbReference type="PANTHER" id="PTHR24376">
    <property type="entry name" value="ZINC FINGER PROTEIN"/>
    <property type="match status" value="1"/>
</dbReference>
<dbReference type="EMBL" id="NEVH01016341">
    <property type="protein sequence ID" value="PNF25392.1"/>
    <property type="molecule type" value="Genomic_DNA"/>
</dbReference>
<dbReference type="FunFam" id="3.30.160.60:FF:000557">
    <property type="entry name" value="zinc finger and SCAN domain-containing protein 29"/>
    <property type="match status" value="1"/>
</dbReference>
<dbReference type="Pfam" id="PF00096">
    <property type="entry name" value="zf-C2H2"/>
    <property type="match status" value="7"/>
</dbReference>
<evidence type="ECO:0000313" key="13">
    <source>
        <dbReference type="Proteomes" id="UP000235965"/>
    </source>
</evidence>
<keyword evidence="2" id="KW-0479">Metal-binding</keyword>
<feature type="domain" description="BTB" evidence="10">
    <location>
        <begin position="16"/>
        <end position="86"/>
    </location>
</feature>
<evidence type="ECO:0000259" key="10">
    <source>
        <dbReference type="PROSITE" id="PS50097"/>
    </source>
</evidence>
<dbReference type="Gene3D" id="3.30.710.10">
    <property type="entry name" value="Potassium Channel Kv1.1, Chain A"/>
    <property type="match status" value="2"/>
</dbReference>
<dbReference type="Gene3D" id="3.30.160.60">
    <property type="entry name" value="Classic Zinc Finger"/>
    <property type="match status" value="11"/>
</dbReference>
<feature type="domain" description="C2H2-type" evidence="11">
    <location>
        <begin position="612"/>
        <end position="639"/>
    </location>
</feature>
<feature type="region of interest" description="Disordered" evidence="9">
    <location>
        <begin position="341"/>
        <end position="405"/>
    </location>
</feature>
<dbReference type="FunFam" id="3.30.160.60:FF:000202">
    <property type="entry name" value="Zinc finger protein 574"/>
    <property type="match status" value="1"/>
</dbReference>
<organism evidence="12 13">
    <name type="scientific">Cryptotermes secundus</name>
    <dbReference type="NCBI Taxonomy" id="105785"/>
    <lineage>
        <taxon>Eukaryota</taxon>
        <taxon>Metazoa</taxon>
        <taxon>Ecdysozoa</taxon>
        <taxon>Arthropoda</taxon>
        <taxon>Hexapoda</taxon>
        <taxon>Insecta</taxon>
        <taxon>Pterygota</taxon>
        <taxon>Neoptera</taxon>
        <taxon>Polyneoptera</taxon>
        <taxon>Dictyoptera</taxon>
        <taxon>Blattodea</taxon>
        <taxon>Blattoidea</taxon>
        <taxon>Termitoidae</taxon>
        <taxon>Kalotermitidae</taxon>
        <taxon>Cryptotermitinae</taxon>
        <taxon>Cryptotermes</taxon>
    </lineage>
</organism>
<evidence type="ECO:0000256" key="4">
    <source>
        <dbReference type="ARBA" id="ARBA00022771"/>
    </source>
</evidence>
<dbReference type="PANTHER" id="PTHR24376:SF216">
    <property type="entry name" value="ZINC FINGER PROTEIN 420-LIKE"/>
    <property type="match status" value="1"/>
</dbReference>
<feature type="compositionally biased region" description="Acidic residues" evidence="9">
    <location>
        <begin position="371"/>
        <end position="390"/>
    </location>
</feature>
<feature type="domain" description="C2H2-type" evidence="11">
    <location>
        <begin position="583"/>
        <end position="611"/>
    </location>
</feature>
<dbReference type="STRING" id="105785.A0A2J7Q9Z0"/>
<dbReference type="Proteomes" id="UP000235965">
    <property type="component" value="Unassembled WGS sequence"/>
</dbReference>
<dbReference type="SUPFAM" id="SSF57667">
    <property type="entry name" value="beta-beta-alpha zinc fingers"/>
    <property type="match status" value="9"/>
</dbReference>
<dbReference type="InterPro" id="IPR011333">
    <property type="entry name" value="SKP1/BTB/POZ_sf"/>
</dbReference>
<dbReference type="InterPro" id="IPR036236">
    <property type="entry name" value="Znf_C2H2_sf"/>
</dbReference>
<feature type="domain" description="C2H2-type" evidence="11">
    <location>
        <begin position="413"/>
        <end position="440"/>
    </location>
</feature>
<dbReference type="InterPro" id="IPR013087">
    <property type="entry name" value="Znf_C2H2_type"/>
</dbReference>
<sequence>MILQYLWQSRSNPTECDVILVTNSFSQTFAHSCILGACSRHLLNIFLKHSERNKKKPYVLILQNVKSEDLEAVLEFCYRGSVSVFERNINSIYDTAELLGIQNLCRKLISINPMIEKMSEIHRNSSTSNVVSRIKASHCLSQQNVHSVQLQNMFQHFLDYEDLVDITLLRGKHSFTAHIVVLSAFSMYFKNLTRCLQHNVKDAFVLIKDLRTQHVRAFLDYIYKGMAEFAGTTEVFCQVMSDWIDFSLLSISESETCQILTNATSIMKQKTEFSESVEEQNTYFSESILHPNMEHQEEVIERDENTQQDDCSRSVQTSRNFENVIGLEVSSSITTGSFKEVGPFEEHGGVKIPTETPVEEDQNSLKNENEISVEDDTAEGSSMPDEDGATEEAHDEAGENKPHKRWRDRDSVLTCYTCSENFESRKQLREHLIIHPNGRVMKCSYCGKGFDRPSQMKLHVRIHTGSKPFSCKQCGRAFAAKSALRKHADIHAKDKGRMFECAVCNKSFSRKEYLEEHIRTHTGNKPFECLICHKTFVGRTGLNHHRKTHADADEKKDSMCEVCGKSFTRHALWTHVKSHEKTHCCHHCNKCFSTASALRVHVTGTHLGCRSYQCEICGKGFIQKNHLIRHMKVHNNSKDVRSAKPFLCGKCPRTFKTKSRLESHTRVEHIEPGERPYSCEICNKRFAGRSTVIYHRRAHTGERPHCCSTCGKKFMRPDALRQHITSHTGERRHQCSVCSRKFATRSTLNKHIQSHKETEEKETTFSCNVCHKGFQSETQLSLHSPVHNGCRPLRCHVCSKSFRYQDSLTKHLNIHNAAQEDTPDSALSCVYSFQVCEQTFEHVTELGSHTKETENHSYASGNLIHSPDRDMVPQSLEQYPIPPAALNDNICIRDLNKTALVVPHRRPYSITIDGNLCCNTDAHDTNILPEVGNIDSSTDMPPPPASLRSLSHSHPGLDLHSAISLTASHIHDQETHPHIEMVGNPPAPYTEPLSKSFLFIDNCSQISQEHNKQKMIQDSGRMYSKVET</sequence>
<feature type="domain" description="C2H2-type" evidence="11">
    <location>
        <begin position="793"/>
        <end position="820"/>
    </location>
</feature>
<dbReference type="FunFam" id="3.30.160.60:FF:000100">
    <property type="entry name" value="Zinc finger 45-like"/>
    <property type="match status" value="1"/>
</dbReference>
<dbReference type="SMART" id="SM00225">
    <property type="entry name" value="BTB"/>
    <property type="match status" value="2"/>
</dbReference>
<reference evidence="12 13" key="1">
    <citation type="submission" date="2017-12" db="EMBL/GenBank/DDBJ databases">
        <title>Hemimetabolous genomes reveal molecular basis of termite eusociality.</title>
        <authorList>
            <person name="Harrison M.C."/>
            <person name="Jongepier E."/>
            <person name="Robertson H.M."/>
            <person name="Arning N."/>
            <person name="Bitard-Feildel T."/>
            <person name="Chao H."/>
            <person name="Childers C.P."/>
            <person name="Dinh H."/>
            <person name="Doddapaneni H."/>
            <person name="Dugan S."/>
            <person name="Gowin J."/>
            <person name="Greiner C."/>
            <person name="Han Y."/>
            <person name="Hu H."/>
            <person name="Hughes D.S.T."/>
            <person name="Huylmans A.-K."/>
            <person name="Kemena C."/>
            <person name="Kremer L.P.M."/>
            <person name="Lee S.L."/>
            <person name="Lopez-Ezquerra A."/>
            <person name="Mallet L."/>
            <person name="Monroy-Kuhn J.M."/>
            <person name="Moser A."/>
            <person name="Murali S.C."/>
            <person name="Muzny D.M."/>
            <person name="Otani S."/>
            <person name="Piulachs M.-D."/>
            <person name="Poelchau M."/>
            <person name="Qu J."/>
            <person name="Schaub F."/>
            <person name="Wada-Katsumata A."/>
            <person name="Worley K.C."/>
            <person name="Xie Q."/>
            <person name="Ylla G."/>
            <person name="Poulsen M."/>
            <person name="Gibbs R.A."/>
            <person name="Schal C."/>
            <person name="Richards S."/>
            <person name="Belles X."/>
            <person name="Korb J."/>
            <person name="Bornberg-Bauer E."/>
        </authorList>
    </citation>
    <scope>NUCLEOTIDE SEQUENCE [LARGE SCALE GENOMIC DNA]</scope>
    <source>
        <tissue evidence="12">Whole body</tissue>
    </source>
</reference>
<gene>
    <name evidence="12" type="ORF">B7P43_G09777</name>
</gene>
<feature type="domain" description="C2H2-type" evidence="11">
    <location>
        <begin position="527"/>
        <end position="554"/>
    </location>
</feature>
<dbReference type="GO" id="GO:0005634">
    <property type="term" value="C:nucleus"/>
    <property type="evidence" value="ECO:0007669"/>
    <property type="project" value="UniProtKB-SubCell"/>
</dbReference>
<dbReference type="CDD" id="cd18186">
    <property type="entry name" value="BTB_POZ_ZBTB_KLHL-like"/>
    <property type="match status" value="1"/>
</dbReference>
<dbReference type="SMART" id="SM00355">
    <property type="entry name" value="ZnF_C2H2"/>
    <property type="match status" value="14"/>
</dbReference>
<evidence type="ECO:0000256" key="8">
    <source>
        <dbReference type="PROSITE-ProRule" id="PRU00042"/>
    </source>
</evidence>
<evidence type="ECO:0000259" key="11">
    <source>
        <dbReference type="PROSITE" id="PS50157"/>
    </source>
</evidence>
<evidence type="ECO:0000313" key="12">
    <source>
        <dbReference type="EMBL" id="PNF25392.1"/>
    </source>
</evidence>
<dbReference type="SUPFAM" id="SSF54695">
    <property type="entry name" value="POZ domain"/>
    <property type="match status" value="2"/>
</dbReference>
<evidence type="ECO:0000256" key="7">
    <source>
        <dbReference type="ARBA" id="ARBA00068876"/>
    </source>
</evidence>
<dbReference type="OrthoDB" id="8170455at2759"/>
<evidence type="ECO:0000256" key="5">
    <source>
        <dbReference type="ARBA" id="ARBA00022833"/>
    </source>
</evidence>
<dbReference type="Pfam" id="PF13912">
    <property type="entry name" value="zf-C2H2_6"/>
    <property type="match status" value="2"/>
</dbReference>